<reference evidence="1 2" key="1">
    <citation type="submission" date="2023-11" db="EMBL/GenBank/DDBJ databases">
        <title>Draft genome of Azohydromonas lata strain H1 (DSM1123), a polyhydroxyalkanoate producer.</title>
        <authorList>
            <person name="Traversa D."/>
            <person name="D'Addabbo P."/>
            <person name="Pazzani C."/>
            <person name="Manzari C."/>
            <person name="Chiara M."/>
            <person name="Scrascia M."/>
        </authorList>
    </citation>
    <scope>NUCLEOTIDE SEQUENCE [LARGE SCALE GENOMIC DNA]</scope>
    <source>
        <strain evidence="1 2">H1</strain>
    </source>
</reference>
<accession>A0ABU5IAM7</accession>
<name>A0ABU5IAM7_9BURK</name>
<keyword evidence="2" id="KW-1185">Reference proteome</keyword>
<protein>
    <recommendedName>
        <fullName evidence="3">Holin</fullName>
    </recommendedName>
</protein>
<organism evidence="1 2">
    <name type="scientific">Azohydromonas lata</name>
    <dbReference type="NCBI Taxonomy" id="45677"/>
    <lineage>
        <taxon>Bacteria</taxon>
        <taxon>Pseudomonadati</taxon>
        <taxon>Pseudomonadota</taxon>
        <taxon>Betaproteobacteria</taxon>
        <taxon>Burkholderiales</taxon>
        <taxon>Sphaerotilaceae</taxon>
        <taxon>Azohydromonas</taxon>
    </lineage>
</organism>
<evidence type="ECO:0008006" key="3">
    <source>
        <dbReference type="Google" id="ProtNLM"/>
    </source>
</evidence>
<evidence type="ECO:0000313" key="2">
    <source>
        <dbReference type="Proteomes" id="UP001293718"/>
    </source>
</evidence>
<dbReference type="RefSeq" id="WP_322464416.1">
    <property type="nucleotide sequence ID" value="NZ_JAXOJX010000003.1"/>
</dbReference>
<gene>
    <name evidence="1" type="ORF">SM757_03650</name>
</gene>
<sequence>MQKRIDATALRCSPAVPHVFVFANNQTPAMCTNSSTPMQQLTDYAAVFVAGILAANIWRWHGQYMREAGRQDAKGGA</sequence>
<dbReference type="EMBL" id="JAXOJX010000003">
    <property type="protein sequence ID" value="MDZ5455661.1"/>
    <property type="molecule type" value="Genomic_DNA"/>
</dbReference>
<dbReference type="Proteomes" id="UP001293718">
    <property type="component" value="Unassembled WGS sequence"/>
</dbReference>
<evidence type="ECO:0000313" key="1">
    <source>
        <dbReference type="EMBL" id="MDZ5455661.1"/>
    </source>
</evidence>
<comment type="caution">
    <text evidence="1">The sequence shown here is derived from an EMBL/GenBank/DDBJ whole genome shotgun (WGS) entry which is preliminary data.</text>
</comment>
<proteinExistence type="predicted"/>